<dbReference type="SUPFAM" id="SSF55658">
    <property type="entry name" value="L9 N-domain-like"/>
    <property type="match status" value="1"/>
</dbReference>
<dbReference type="Pfam" id="PF01693">
    <property type="entry name" value="Cauli_VI"/>
    <property type="match status" value="1"/>
</dbReference>
<evidence type="ECO:0000259" key="2">
    <source>
        <dbReference type="Pfam" id="PF01693"/>
    </source>
</evidence>
<proteinExistence type="predicted"/>
<dbReference type="EMBL" id="JARJLG010000324">
    <property type="protein sequence ID" value="KAJ7717080.1"/>
    <property type="molecule type" value="Genomic_DNA"/>
</dbReference>
<organism evidence="3 4">
    <name type="scientific">Mycena maculata</name>
    <dbReference type="NCBI Taxonomy" id="230809"/>
    <lineage>
        <taxon>Eukaryota</taxon>
        <taxon>Fungi</taxon>
        <taxon>Dikarya</taxon>
        <taxon>Basidiomycota</taxon>
        <taxon>Agaricomycotina</taxon>
        <taxon>Agaricomycetes</taxon>
        <taxon>Agaricomycetidae</taxon>
        <taxon>Agaricales</taxon>
        <taxon>Marasmiineae</taxon>
        <taxon>Mycenaceae</taxon>
        <taxon>Mycena</taxon>
    </lineage>
</organism>
<gene>
    <name evidence="3" type="ORF">DFH07DRAFT_973744</name>
</gene>
<dbReference type="InterPro" id="IPR011320">
    <property type="entry name" value="RNase_H1_N"/>
</dbReference>
<sequence length="255" mass="27505">MSSLTDGLTFEELLANLRVSGPDDLDAPPPHYSTPPATPPPPPQPTTPARTVLYSFETPTQQGFSDSWATAGAATQGVSGAKVQRIQNGPRKKQTRKAAYTVFYGIVPGVYAQWDDAKANTNRVPGAIHHGYTTRVQAEDAYAYARARGWTRTYQPLTVANPVPSPYTIPALPTPSEGLDTVNPLHGSEVLENTWFVVYHGILPGVYHSLLEAQLNTVGIRNSRYESVEGRDNAFLKFGKVASLGETGVAAAPPF</sequence>
<feature type="compositionally biased region" description="Pro residues" evidence="1">
    <location>
        <begin position="27"/>
        <end position="46"/>
    </location>
</feature>
<dbReference type="InterPro" id="IPR009027">
    <property type="entry name" value="Ribosomal_bL9/RNase_H1_N"/>
</dbReference>
<evidence type="ECO:0000256" key="1">
    <source>
        <dbReference type="SAM" id="MobiDB-lite"/>
    </source>
</evidence>
<protein>
    <recommendedName>
        <fullName evidence="2">Ribonuclease H1 N-terminal domain-containing protein</fullName>
    </recommendedName>
</protein>
<keyword evidence="4" id="KW-1185">Reference proteome</keyword>
<evidence type="ECO:0000313" key="4">
    <source>
        <dbReference type="Proteomes" id="UP001215280"/>
    </source>
</evidence>
<dbReference type="Proteomes" id="UP001215280">
    <property type="component" value="Unassembled WGS sequence"/>
</dbReference>
<feature type="region of interest" description="Disordered" evidence="1">
    <location>
        <begin position="19"/>
        <end position="49"/>
    </location>
</feature>
<name>A0AAD7HBP8_9AGAR</name>
<evidence type="ECO:0000313" key="3">
    <source>
        <dbReference type="EMBL" id="KAJ7717080.1"/>
    </source>
</evidence>
<dbReference type="InterPro" id="IPR037056">
    <property type="entry name" value="RNase_H1_N_sf"/>
</dbReference>
<comment type="caution">
    <text evidence="3">The sequence shown here is derived from an EMBL/GenBank/DDBJ whole genome shotgun (WGS) entry which is preliminary data.</text>
</comment>
<feature type="domain" description="Ribonuclease H1 N-terminal" evidence="2">
    <location>
        <begin position="99"/>
        <end position="140"/>
    </location>
</feature>
<dbReference type="AlphaFoldDB" id="A0AAD7HBP8"/>
<accession>A0AAD7HBP8</accession>
<reference evidence="3" key="1">
    <citation type="submission" date="2023-03" db="EMBL/GenBank/DDBJ databases">
        <title>Massive genome expansion in bonnet fungi (Mycena s.s.) driven by repeated elements and novel gene families across ecological guilds.</title>
        <authorList>
            <consortium name="Lawrence Berkeley National Laboratory"/>
            <person name="Harder C.B."/>
            <person name="Miyauchi S."/>
            <person name="Viragh M."/>
            <person name="Kuo A."/>
            <person name="Thoen E."/>
            <person name="Andreopoulos B."/>
            <person name="Lu D."/>
            <person name="Skrede I."/>
            <person name="Drula E."/>
            <person name="Henrissat B."/>
            <person name="Morin E."/>
            <person name="Kohler A."/>
            <person name="Barry K."/>
            <person name="LaButti K."/>
            <person name="Morin E."/>
            <person name="Salamov A."/>
            <person name="Lipzen A."/>
            <person name="Mereny Z."/>
            <person name="Hegedus B."/>
            <person name="Baldrian P."/>
            <person name="Stursova M."/>
            <person name="Weitz H."/>
            <person name="Taylor A."/>
            <person name="Grigoriev I.V."/>
            <person name="Nagy L.G."/>
            <person name="Martin F."/>
            <person name="Kauserud H."/>
        </authorList>
    </citation>
    <scope>NUCLEOTIDE SEQUENCE</scope>
    <source>
        <strain evidence="3">CBHHK188m</strain>
    </source>
</reference>
<dbReference type="Gene3D" id="3.40.970.10">
    <property type="entry name" value="Ribonuclease H1, N-terminal domain"/>
    <property type="match status" value="1"/>
</dbReference>